<comment type="subcellular location">
    <subcellularLocation>
        <location evidence="5">Nucleus</location>
    </subcellularLocation>
</comment>
<feature type="coiled-coil region" evidence="6">
    <location>
        <begin position="101"/>
        <end position="135"/>
    </location>
</feature>
<dbReference type="EMBL" id="JAAWVO010039963">
    <property type="protein sequence ID" value="MBN3318468.1"/>
    <property type="molecule type" value="Genomic_DNA"/>
</dbReference>
<dbReference type="GO" id="GO:0000981">
    <property type="term" value="F:DNA-binding transcription factor activity, RNA polymerase II-specific"/>
    <property type="evidence" value="ECO:0007669"/>
    <property type="project" value="TreeGrafter"/>
</dbReference>
<evidence type="ECO:0000256" key="3">
    <source>
        <dbReference type="ARBA" id="ARBA00023125"/>
    </source>
</evidence>
<feature type="domain" description="E2F/DP family winged-helix DNA-binding" evidence="8">
    <location>
        <begin position="28"/>
        <end position="94"/>
    </location>
</feature>
<dbReference type="InterPro" id="IPR037241">
    <property type="entry name" value="E2F-DP_heterodim"/>
</dbReference>
<dbReference type="InterPro" id="IPR036388">
    <property type="entry name" value="WH-like_DNA-bd_sf"/>
</dbReference>
<comment type="similarity">
    <text evidence="1 5">Belongs to the E2F/DP family.</text>
</comment>
<dbReference type="InterPro" id="IPR032198">
    <property type="entry name" value="E2F_CC-MB"/>
</dbReference>
<dbReference type="Pfam" id="PF02319">
    <property type="entry name" value="WHD_E2F_TDP"/>
    <property type="match status" value="1"/>
</dbReference>
<dbReference type="Gene3D" id="1.10.10.10">
    <property type="entry name" value="Winged helix-like DNA-binding domain superfamily/Winged helix DNA-binding domain"/>
    <property type="match status" value="1"/>
</dbReference>
<dbReference type="SMART" id="SM01372">
    <property type="entry name" value="E2F_TDP"/>
    <property type="match status" value="1"/>
</dbReference>
<feature type="region of interest" description="Disordered" evidence="7">
    <location>
        <begin position="1"/>
        <end position="29"/>
    </location>
</feature>
<dbReference type="SUPFAM" id="SSF46785">
    <property type="entry name" value="Winged helix' DNA-binding domain"/>
    <property type="match status" value="1"/>
</dbReference>
<feature type="non-terminal residue" evidence="9">
    <location>
        <position position="395"/>
    </location>
</feature>
<dbReference type="Proteomes" id="UP000736164">
    <property type="component" value="Unassembled WGS sequence"/>
</dbReference>
<evidence type="ECO:0000256" key="4">
    <source>
        <dbReference type="ARBA" id="ARBA00023163"/>
    </source>
</evidence>
<dbReference type="AlphaFoldDB" id="A0A8J7TCQ2"/>
<keyword evidence="5" id="KW-0539">Nucleus</keyword>
<sequence length="395" mass="43711">SARRFELGTMAESVFSSPQTRSPSGSYRSEKGLSLLTTKFVSLMQEAKDGVLDLKVAADSLAEWQKRRIYDITNVLEGIGLIEKKTKNSIQWKGVNTRCNTKEITDRVQFLKAQIEELEMKEKELDTQRTLLQQNTKRYSFSLTYQTFAYVTHDDICNAFSVLLSIITVIWITFPKGDTLLAVIAPSGTQLDVPVPEPGQNGQKKYQVNLKSQTAPIQVMLLNKPSSSSKPVVLSVPPPDDLCVVPSPPTTPASLEKCHSFIPEHTVPLQEQYMTSGVDLQIDCSVRSGPCLTIPVPLTAAGSRTESNEDIQQINAADLQTLLPLDGGSMLNMTTVDQSKEETEESTVGDVIQEIMSTEVFPLLQLSPNSELGYSFNLNDNEGLVDLFDVRILNY</sequence>
<evidence type="ECO:0000259" key="8">
    <source>
        <dbReference type="SMART" id="SM01372"/>
    </source>
</evidence>
<evidence type="ECO:0000313" key="10">
    <source>
        <dbReference type="Proteomes" id="UP000736164"/>
    </source>
</evidence>
<dbReference type="Pfam" id="PF16421">
    <property type="entry name" value="E2F_CC-MB"/>
    <property type="match status" value="1"/>
</dbReference>
<dbReference type="GO" id="GO:0090575">
    <property type="term" value="C:RNA polymerase II transcription regulator complex"/>
    <property type="evidence" value="ECO:0007669"/>
    <property type="project" value="TreeGrafter"/>
</dbReference>
<dbReference type="InterPro" id="IPR036390">
    <property type="entry name" value="WH_DNA-bd_sf"/>
</dbReference>
<protein>
    <submittedName>
        <fullName evidence="9">E2F5 factor</fullName>
    </submittedName>
</protein>
<keyword evidence="4 5" id="KW-0804">Transcription</keyword>
<evidence type="ECO:0000256" key="6">
    <source>
        <dbReference type="SAM" id="Coils"/>
    </source>
</evidence>
<dbReference type="FunFam" id="1.10.10.10:FF:000008">
    <property type="entry name" value="E2F transcription factor 1"/>
    <property type="match status" value="1"/>
</dbReference>
<evidence type="ECO:0000313" key="9">
    <source>
        <dbReference type="EMBL" id="MBN3318468.1"/>
    </source>
</evidence>
<dbReference type="PANTHER" id="PTHR12081">
    <property type="entry name" value="TRANSCRIPTION FACTOR E2F"/>
    <property type="match status" value="1"/>
</dbReference>
<reference evidence="9" key="1">
    <citation type="journal article" date="2021" name="Cell">
        <title>Tracing the genetic footprints of vertebrate landing in non-teleost ray-finned fishes.</title>
        <authorList>
            <person name="Bi X."/>
            <person name="Wang K."/>
            <person name="Yang L."/>
            <person name="Pan H."/>
            <person name="Jiang H."/>
            <person name="Wei Q."/>
            <person name="Fang M."/>
            <person name="Yu H."/>
            <person name="Zhu C."/>
            <person name="Cai Y."/>
            <person name="He Y."/>
            <person name="Gan X."/>
            <person name="Zeng H."/>
            <person name="Yu D."/>
            <person name="Zhu Y."/>
            <person name="Jiang H."/>
            <person name="Qiu Q."/>
            <person name="Yang H."/>
            <person name="Zhang Y.E."/>
            <person name="Wang W."/>
            <person name="Zhu M."/>
            <person name="He S."/>
            <person name="Zhang G."/>
        </authorList>
    </citation>
    <scope>NUCLEOTIDE SEQUENCE</scope>
    <source>
        <strain evidence="9">Allg_001</strain>
    </source>
</reference>
<keyword evidence="10" id="KW-1185">Reference proteome</keyword>
<keyword evidence="6" id="KW-0175">Coiled coil</keyword>
<evidence type="ECO:0000256" key="2">
    <source>
        <dbReference type="ARBA" id="ARBA00023015"/>
    </source>
</evidence>
<dbReference type="SUPFAM" id="SSF144074">
    <property type="entry name" value="E2F-DP heterodimerization region"/>
    <property type="match status" value="1"/>
</dbReference>
<dbReference type="PANTHER" id="PTHR12081:SF35">
    <property type="entry name" value="TRANSCRIPTION FACTOR E2F5"/>
    <property type="match status" value="1"/>
</dbReference>
<feature type="compositionally biased region" description="Polar residues" evidence="7">
    <location>
        <begin position="14"/>
        <end position="27"/>
    </location>
</feature>
<dbReference type="Gene3D" id="6.10.250.540">
    <property type="match status" value="1"/>
</dbReference>
<name>A0A8J7TCQ2_ATRSP</name>
<dbReference type="InterPro" id="IPR003316">
    <property type="entry name" value="E2F_WHTH_DNA-bd_dom"/>
</dbReference>
<accession>A0A8J7TCQ2</accession>
<dbReference type="GO" id="GO:0046983">
    <property type="term" value="F:protein dimerization activity"/>
    <property type="evidence" value="ECO:0007669"/>
    <property type="project" value="InterPro"/>
</dbReference>
<feature type="non-terminal residue" evidence="9">
    <location>
        <position position="1"/>
    </location>
</feature>
<dbReference type="InterPro" id="IPR015633">
    <property type="entry name" value="E2F"/>
</dbReference>
<dbReference type="GO" id="GO:0000978">
    <property type="term" value="F:RNA polymerase II cis-regulatory region sequence-specific DNA binding"/>
    <property type="evidence" value="ECO:0007669"/>
    <property type="project" value="InterPro"/>
</dbReference>
<comment type="caution">
    <text evidence="9">The sequence shown here is derived from an EMBL/GenBank/DDBJ whole genome shotgun (WGS) entry which is preliminary data.</text>
</comment>
<organism evidence="9 10">
    <name type="scientific">Atractosteus spatula</name>
    <name type="common">Alligator gar</name>
    <name type="synonym">Lepisosteus spatula</name>
    <dbReference type="NCBI Taxonomy" id="7917"/>
    <lineage>
        <taxon>Eukaryota</taxon>
        <taxon>Metazoa</taxon>
        <taxon>Chordata</taxon>
        <taxon>Craniata</taxon>
        <taxon>Vertebrata</taxon>
        <taxon>Euteleostomi</taxon>
        <taxon>Actinopterygii</taxon>
        <taxon>Neopterygii</taxon>
        <taxon>Holostei</taxon>
        <taxon>Semionotiformes</taxon>
        <taxon>Lepisosteidae</taxon>
        <taxon>Atractosteus</taxon>
    </lineage>
</organism>
<gene>
    <name evidence="9" type="primary">E2f5</name>
    <name evidence="9" type="ORF">GTO95_0005032</name>
</gene>
<evidence type="ECO:0000256" key="7">
    <source>
        <dbReference type="SAM" id="MobiDB-lite"/>
    </source>
</evidence>
<keyword evidence="2 5" id="KW-0805">Transcription regulation</keyword>
<evidence type="ECO:0000256" key="1">
    <source>
        <dbReference type="ARBA" id="ARBA00010940"/>
    </source>
</evidence>
<proteinExistence type="inferred from homology"/>
<keyword evidence="3 5" id="KW-0238">DNA-binding</keyword>
<evidence type="ECO:0000256" key="5">
    <source>
        <dbReference type="RuleBase" id="RU003796"/>
    </source>
</evidence>